<comment type="similarity">
    <text evidence="1 4">Belongs to the 5-formyltetrahydrofolate cyclo-ligase family.</text>
</comment>
<dbReference type="PANTHER" id="PTHR23407">
    <property type="entry name" value="ATPASE INHIBITOR/5-FORMYLTETRAHYDROFOLATE CYCLO-LIGASE"/>
    <property type="match status" value="1"/>
</dbReference>
<accession>A0ABT0E5G3</accession>
<reference evidence="5" key="1">
    <citation type="submission" date="2022-04" db="EMBL/GenBank/DDBJ databases">
        <title>Alcanivorax sp. CY1518 draft genome sequence.</title>
        <authorList>
            <person name="Zhao G."/>
            <person name="An M."/>
        </authorList>
    </citation>
    <scope>NUCLEOTIDE SEQUENCE</scope>
    <source>
        <strain evidence="5">CY1518</strain>
    </source>
</reference>
<dbReference type="RefSeq" id="WP_246949353.1">
    <property type="nucleotide sequence ID" value="NZ_JALKII010000002.1"/>
</dbReference>
<keyword evidence="4" id="KW-0479">Metal-binding</keyword>
<dbReference type="Pfam" id="PF01812">
    <property type="entry name" value="5-FTHF_cyc-lig"/>
    <property type="match status" value="1"/>
</dbReference>
<evidence type="ECO:0000313" key="5">
    <source>
        <dbReference type="EMBL" id="MCK0537064.1"/>
    </source>
</evidence>
<gene>
    <name evidence="5" type="ORF">MU846_05010</name>
</gene>
<dbReference type="SUPFAM" id="SSF100950">
    <property type="entry name" value="NagB/RpiA/CoA transferase-like"/>
    <property type="match status" value="1"/>
</dbReference>
<dbReference type="InterPro" id="IPR002698">
    <property type="entry name" value="FTHF_cligase"/>
</dbReference>
<dbReference type="GO" id="GO:0030272">
    <property type="term" value="F:5-formyltetrahydrofolate cyclo-ligase activity"/>
    <property type="evidence" value="ECO:0007669"/>
    <property type="project" value="UniProtKB-EC"/>
</dbReference>
<sequence length="198" mass="22454">MPDFSSPLPAESRTRRNQLRRAMRQRRRALSAGSQRLAARQLTRKLAATLRIRRARRIALYLPADGEIDPRGLMQHAGFKRCVFLLPVLDPLRPGHLRFAPWQPGQPLAKNRFGIPEPHLRGPLAAAWALDVILMPLVAFDDAGNRLGMGGGFYDRTLADLPRRPKQPWLAGTAHRFQRVSRLETARWDKAMDCVITD</sequence>
<dbReference type="PANTHER" id="PTHR23407:SF1">
    <property type="entry name" value="5-FORMYLTETRAHYDROFOLATE CYCLO-LIGASE"/>
    <property type="match status" value="1"/>
</dbReference>
<comment type="catalytic activity">
    <reaction evidence="4">
        <text>(6S)-5-formyl-5,6,7,8-tetrahydrofolate + ATP = (6R)-5,10-methenyltetrahydrofolate + ADP + phosphate</text>
        <dbReference type="Rhea" id="RHEA:10488"/>
        <dbReference type="ChEBI" id="CHEBI:30616"/>
        <dbReference type="ChEBI" id="CHEBI:43474"/>
        <dbReference type="ChEBI" id="CHEBI:57455"/>
        <dbReference type="ChEBI" id="CHEBI:57457"/>
        <dbReference type="ChEBI" id="CHEBI:456216"/>
        <dbReference type="EC" id="6.3.3.2"/>
    </reaction>
</comment>
<keyword evidence="6" id="KW-1185">Reference proteome</keyword>
<organism evidence="5 6">
    <name type="scientific">Alcanivorax quisquiliarum</name>
    <dbReference type="NCBI Taxonomy" id="2933565"/>
    <lineage>
        <taxon>Bacteria</taxon>
        <taxon>Pseudomonadati</taxon>
        <taxon>Pseudomonadota</taxon>
        <taxon>Gammaproteobacteria</taxon>
        <taxon>Oceanospirillales</taxon>
        <taxon>Alcanivoracaceae</taxon>
        <taxon>Alcanivorax</taxon>
    </lineage>
</organism>
<proteinExistence type="inferred from homology"/>
<dbReference type="EMBL" id="JALKII010000002">
    <property type="protein sequence ID" value="MCK0537064.1"/>
    <property type="molecule type" value="Genomic_DNA"/>
</dbReference>
<keyword evidence="5" id="KW-0436">Ligase</keyword>
<keyword evidence="3 4" id="KW-0067">ATP-binding</keyword>
<keyword evidence="4" id="KW-0460">Magnesium</keyword>
<dbReference type="Gene3D" id="3.40.50.10420">
    <property type="entry name" value="NagB/RpiA/CoA transferase-like"/>
    <property type="match status" value="1"/>
</dbReference>
<dbReference type="InterPro" id="IPR024185">
    <property type="entry name" value="FTHF_cligase-like_sf"/>
</dbReference>
<keyword evidence="2 4" id="KW-0547">Nucleotide-binding</keyword>
<name>A0ABT0E5G3_9GAMM</name>
<dbReference type="PIRSF" id="PIRSF006806">
    <property type="entry name" value="FTHF_cligase"/>
    <property type="match status" value="1"/>
</dbReference>
<dbReference type="InterPro" id="IPR037171">
    <property type="entry name" value="NagB/RpiA_transferase-like"/>
</dbReference>
<evidence type="ECO:0000256" key="4">
    <source>
        <dbReference type="RuleBase" id="RU361279"/>
    </source>
</evidence>
<evidence type="ECO:0000256" key="3">
    <source>
        <dbReference type="ARBA" id="ARBA00022840"/>
    </source>
</evidence>
<dbReference type="NCBIfam" id="TIGR02727">
    <property type="entry name" value="MTHFS_bact"/>
    <property type="match status" value="1"/>
</dbReference>
<protein>
    <recommendedName>
        <fullName evidence="4">5-formyltetrahydrofolate cyclo-ligase</fullName>
        <ecNumber evidence="4">6.3.3.2</ecNumber>
    </recommendedName>
</protein>
<comment type="caution">
    <text evidence="5">The sequence shown here is derived from an EMBL/GenBank/DDBJ whole genome shotgun (WGS) entry which is preliminary data.</text>
</comment>
<evidence type="ECO:0000256" key="2">
    <source>
        <dbReference type="ARBA" id="ARBA00022741"/>
    </source>
</evidence>
<comment type="cofactor">
    <cofactor evidence="4">
        <name>Mg(2+)</name>
        <dbReference type="ChEBI" id="CHEBI:18420"/>
    </cofactor>
</comment>
<evidence type="ECO:0000313" key="6">
    <source>
        <dbReference type="Proteomes" id="UP001165524"/>
    </source>
</evidence>
<dbReference type="EC" id="6.3.3.2" evidence="4"/>
<dbReference type="Proteomes" id="UP001165524">
    <property type="component" value="Unassembled WGS sequence"/>
</dbReference>
<evidence type="ECO:0000256" key="1">
    <source>
        <dbReference type="ARBA" id="ARBA00010638"/>
    </source>
</evidence>